<dbReference type="Pfam" id="PF00069">
    <property type="entry name" value="Pkinase"/>
    <property type="match status" value="1"/>
</dbReference>
<feature type="repeat" description="WD" evidence="3">
    <location>
        <begin position="1002"/>
        <end position="1043"/>
    </location>
</feature>
<dbReference type="PROSITE" id="PS50294">
    <property type="entry name" value="WD_REPEATS_REGION"/>
    <property type="match status" value="7"/>
</dbReference>
<feature type="repeat" description="WD" evidence="3">
    <location>
        <begin position="833"/>
        <end position="874"/>
    </location>
</feature>
<dbReference type="PANTHER" id="PTHR19848">
    <property type="entry name" value="WD40 REPEAT PROTEIN"/>
    <property type="match status" value="1"/>
</dbReference>
<keyword evidence="1 3" id="KW-0853">WD repeat</keyword>
<reference evidence="6 7" key="1">
    <citation type="submission" date="2013-05" db="EMBL/GenBank/DDBJ databases">
        <title>Genome assembly of Chondromyces apiculatus DSM 436.</title>
        <authorList>
            <person name="Sharma G."/>
            <person name="Khatri I."/>
            <person name="Kaur C."/>
            <person name="Mayilraj S."/>
            <person name="Subramanian S."/>
        </authorList>
    </citation>
    <scope>NUCLEOTIDE SEQUENCE [LARGE SCALE GENOMIC DNA]</scope>
    <source>
        <strain evidence="6 7">DSM 436</strain>
    </source>
</reference>
<dbReference type="PROSITE" id="PS00678">
    <property type="entry name" value="WD_REPEATS_1"/>
    <property type="match status" value="3"/>
</dbReference>
<evidence type="ECO:0000313" key="6">
    <source>
        <dbReference type="EMBL" id="EYF03311.1"/>
    </source>
</evidence>
<dbReference type="InterPro" id="IPR008271">
    <property type="entry name" value="Ser/Thr_kinase_AS"/>
</dbReference>
<feature type="repeat" description="WD" evidence="3">
    <location>
        <begin position="1126"/>
        <end position="1157"/>
    </location>
</feature>
<dbReference type="CDD" id="cd00200">
    <property type="entry name" value="WD40"/>
    <property type="match status" value="2"/>
</dbReference>
<dbReference type="PANTHER" id="PTHR19848:SF8">
    <property type="entry name" value="F-BOX AND WD REPEAT DOMAIN CONTAINING 7"/>
    <property type="match status" value="1"/>
</dbReference>
<evidence type="ECO:0000256" key="4">
    <source>
        <dbReference type="SAM" id="Phobius"/>
    </source>
</evidence>
<dbReference type="Gene3D" id="3.30.200.20">
    <property type="entry name" value="Phosphorylase Kinase, domain 1"/>
    <property type="match status" value="1"/>
</dbReference>
<keyword evidence="4" id="KW-1133">Transmembrane helix</keyword>
<comment type="caution">
    <text evidence="6">The sequence shown here is derived from an EMBL/GenBank/DDBJ whole genome shotgun (WGS) entry which is preliminary data.</text>
</comment>
<dbReference type="Pfam" id="PF00400">
    <property type="entry name" value="WD40"/>
    <property type="match status" value="11"/>
</dbReference>
<dbReference type="SMART" id="SM00220">
    <property type="entry name" value="S_TKc"/>
    <property type="match status" value="1"/>
</dbReference>
<keyword evidence="4" id="KW-0472">Membrane</keyword>
<evidence type="ECO:0000259" key="5">
    <source>
        <dbReference type="PROSITE" id="PS50011"/>
    </source>
</evidence>
<dbReference type="InterPro" id="IPR015943">
    <property type="entry name" value="WD40/YVTN_repeat-like_dom_sf"/>
</dbReference>
<dbReference type="SUPFAM" id="SSF56112">
    <property type="entry name" value="Protein kinase-like (PK-like)"/>
    <property type="match status" value="1"/>
</dbReference>
<dbReference type="PROSITE" id="PS00108">
    <property type="entry name" value="PROTEIN_KINASE_ST"/>
    <property type="match status" value="1"/>
</dbReference>
<gene>
    <name evidence="6" type="ORF">CAP_5642</name>
</gene>
<dbReference type="InterPro" id="IPR011009">
    <property type="entry name" value="Kinase-like_dom_sf"/>
</dbReference>
<dbReference type="InterPro" id="IPR000719">
    <property type="entry name" value="Prot_kinase_dom"/>
</dbReference>
<keyword evidence="2" id="KW-0677">Repeat</keyword>
<dbReference type="SUPFAM" id="SSF82171">
    <property type="entry name" value="DPP6 N-terminal domain-like"/>
    <property type="match status" value="2"/>
</dbReference>
<dbReference type="OrthoDB" id="9765809at2"/>
<dbReference type="STRING" id="1192034.CAP_5642"/>
<feature type="repeat" description="WD" evidence="3">
    <location>
        <begin position="874"/>
        <end position="906"/>
    </location>
</feature>
<organism evidence="6 7">
    <name type="scientific">Chondromyces apiculatus DSM 436</name>
    <dbReference type="NCBI Taxonomy" id="1192034"/>
    <lineage>
        <taxon>Bacteria</taxon>
        <taxon>Pseudomonadati</taxon>
        <taxon>Myxococcota</taxon>
        <taxon>Polyangia</taxon>
        <taxon>Polyangiales</taxon>
        <taxon>Polyangiaceae</taxon>
        <taxon>Chondromyces</taxon>
    </lineage>
</organism>
<dbReference type="InterPro" id="IPR036322">
    <property type="entry name" value="WD40_repeat_dom_sf"/>
</dbReference>
<evidence type="ECO:0000313" key="7">
    <source>
        <dbReference type="Proteomes" id="UP000019678"/>
    </source>
</evidence>
<dbReference type="AlphaFoldDB" id="A0A017T411"/>
<dbReference type="InterPro" id="IPR020472">
    <property type="entry name" value="WD40_PAC1"/>
</dbReference>
<dbReference type="EMBL" id="ASRX01000048">
    <property type="protein sequence ID" value="EYF03311.1"/>
    <property type="molecule type" value="Genomic_DNA"/>
</dbReference>
<feature type="repeat" description="WD" evidence="3">
    <location>
        <begin position="494"/>
        <end position="527"/>
    </location>
</feature>
<dbReference type="SUPFAM" id="SSF50978">
    <property type="entry name" value="WD40 repeat-like"/>
    <property type="match status" value="1"/>
</dbReference>
<feature type="domain" description="Protein kinase" evidence="5">
    <location>
        <begin position="82"/>
        <end position="373"/>
    </location>
</feature>
<dbReference type="Proteomes" id="UP000019678">
    <property type="component" value="Unassembled WGS sequence"/>
</dbReference>
<dbReference type="eggNOG" id="COG2319">
    <property type="taxonomic scope" value="Bacteria"/>
</dbReference>
<dbReference type="InterPro" id="IPR019775">
    <property type="entry name" value="WD40_repeat_CS"/>
</dbReference>
<dbReference type="eggNOG" id="COG0515">
    <property type="taxonomic scope" value="Bacteria"/>
</dbReference>
<accession>A0A017T411</accession>
<proteinExistence type="predicted"/>
<dbReference type="PROSITE" id="PS50011">
    <property type="entry name" value="PROTEIN_KINASE_DOM"/>
    <property type="match status" value="1"/>
</dbReference>
<keyword evidence="7" id="KW-1185">Reference proteome</keyword>
<dbReference type="SMART" id="SM00320">
    <property type="entry name" value="WD40"/>
    <property type="match status" value="14"/>
</dbReference>
<dbReference type="GO" id="GO:0004672">
    <property type="term" value="F:protein kinase activity"/>
    <property type="evidence" value="ECO:0007669"/>
    <property type="project" value="InterPro"/>
</dbReference>
<dbReference type="GO" id="GO:0005524">
    <property type="term" value="F:ATP binding"/>
    <property type="evidence" value="ECO:0007669"/>
    <property type="project" value="InterPro"/>
</dbReference>
<dbReference type="Gene3D" id="1.10.510.10">
    <property type="entry name" value="Transferase(Phosphotransferase) domain 1"/>
    <property type="match status" value="1"/>
</dbReference>
<sequence length="1189" mass="126702">MVHPLRRNFGALLTPDDVLPATLSAAGSSPRATVLTETMPAGPSGRAAMLAETVQAGPSVPGHRVPGACTAALLPEVDPARYVVSGQIAQGGIGRVLRAEDVQMQRPVALKELLDRDAEAEDRFVREALLTSRLQHPSIVPVYEAGRWPTGAPFIAMKLVSGRSLAQVIEEPRGLDERLPLVTHVLAVAQAMAYAHAEGIIHRDLKPANVLVGDFGETVVIDWGLAKELSGTRGEGPQSLPPGKEIPVDEAAAGALTVAGAVVGTPAYMPPEQASGLPVDERADVYAVGAMLYHLLSGAAPYEGTARAVVGEVLRRPPEPLTARTRGVPEDLLAIVDKAMARKPEDRYPSARELAEDLGRFHAGQLVGAHRYSRRELAVRFVRRHRGALSVALAALLVLVAGGIYGVLRVMAARDREAGERVLAERARAQAEEARQAAVARADQLVLVQARTALEKDPNEALGWLRSLSPSFEDWGTVRRIAADAEGRGLARALRGHEKYINIISYAPDGKALYSASDDHTVRAWDLTGDAHQVMTEHGDEAWRVSVSPDGKLIATASKDREIRVVDAKSGVLLRTLRGHEYPVVLVLFTLDGQALVSAADDMTVRRWDLRTGEHRVLCRGTDGCAKIEVAPDRRYAVVSGSENHPLVSLLDLETGALQRAPGVKVFADHLQLMGNPPTAVLSEGKLVVAGTGDGRLQLWNPATGEVRVYADHDAPVMRVVFSPDGRRLASADMRGVVRVRDLVTGASQVSHGHQGSVSSLAFSPDGRWLASASVDHTARLWDLQTDQQRVLQGARDALVTVVIAPDGRSVATAGGDGVVRVYRLDSGSSTLLGQHDKAACSLDLAPGGGRVATGGADGTVRIWSLEGGAPRTLSGHEGTVERVRFSPDGKLLASADTERSVRVWSAEGQALHVLEGTAREDDTRWRTPLFAFSPDGAVLAAGGAANLRLLRLETGAVRELRGLSRTPREIAFSADGRQVGATSRGSDVWLWETASGEGKQLEAHRDRGGGIAFSPTGRLVATGAEDHMLHLSDLASGSRRTIHAGGYQVTNLEFARSGDYMLGITGLSVVQVWSAKDGSVLHVLRGHEGDVRSAHIADDERSVITTGVDGTVRVWDLATAQAQVLRGHAGTVFDARFLPEGRGFVSVGQDGTVRLWRDGLPRDAEGLRAWIAEAVQTADPRMAGAASP</sequence>
<dbReference type="InterPro" id="IPR001680">
    <property type="entry name" value="WD40_rpt"/>
</dbReference>
<dbReference type="CDD" id="cd14014">
    <property type="entry name" value="STKc_PknB_like"/>
    <property type="match status" value="1"/>
</dbReference>
<evidence type="ECO:0000256" key="2">
    <source>
        <dbReference type="ARBA" id="ARBA00022737"/>
    </source>
</evidence>
<feature type="repeat" description="WD" evidence="3">
    <location>
        <begin position="1085"/>
        <end position="1126"/>
    </location>
</feature>
<feature type="repeat" description="WD" evidence="3">
    <location>
        <begin position="751"/>
        <end position="792"/>
    </location>
</feature>
<keyword evidence="4" id="KW-0812">Transmembrane</keyword>
<evidence type="ECO:0000256" key="3">
    <source>
        <dbReference type="PROSITE-ProRule" id="PRU00221"/>
    </source>
</evidence>
<dbReference type="PRINTS" id="PR00320">
    <property type="entry name" value="GPROTEINBRPT"/>
</dbReference>
<feature type="repeat" description="WD" evidence="3">
    <location>
        <begin position="577"/>
        <end position="618"/>
    </location>
</feature>
<feature type="repeat" description="WD" evidence="3">
    <location>
        <begin position="535"/>
        <end position="576"/>
    </location>
</feature>
<feature type="repeat" description="WD" evidence="3">
    <location>
        <begin position="792"/>
        <end position="833"/>
    </location>
</feature>
<protein>
    <recommendedName>
        <fullName evidence="5">Protein kinase domain-containing protein</fullName>
    </recommendedName>
</protein>
<dbReference type="PROSITE" id="PS50082">
    <property type="entry name" value="WD_REPEATS_2"/>
    <property type="match status" value="11"/>
</dbReference>
<feature type="repeat" description="WD" evidence="3">
    <location>
        <begin position="710"/>
        <end position="751"/>
    </location>
</feature>
<evidence type="ECO:0000256" key="1">
    <source>
        <dbReference type="ARBA" id="ARBA00022574"/>
    </source>
</evidence>
<feature type="transmembrane region" description="Helical" evidence="4">
    <location>
        <begin position="387"/>
        <end position="408"/>
    </location>
</feature>
<dbReference type="Gene3D" id="2.130.10.10">
    <property type="entry name" value="YVTN repeat-like/Quinoprotein amine dehydrogenase"/>
    <property type="match status" value="5"/>
</dbReference>
<name>A0A017T411_9BACT</name>